<dbReference type="Pfam" id="PF00989">
    <property type="entry name" value="PAS"/>
    <property type="match status" value="1"/>
</dbReference>
<evidence type="ECO:0000256" key="2">
    <source>
        <dbReference type="ARBA" id="ARBA00004651"/>
    </source>
</evidence>
<dbReference type="SUPFAM" id="SSF103190">
    <property type="entry name" value="Sensory domain-like"/>
    <property type="match status" value="1"/>
</dbReference>
<sequence length="554" mass="59038">MLVLQLAIVVVVLMAVAAVSLAQSEATFNRVEGRRVGALAEQLAAQPLVRTRLVGPSPAEALAPLVYSARVQSRVTSVTVADGDGRVVSSTNPTVLGDRLPLGKGVGAGRGWSGTLDWDGSRELVAQVPVLGATRDDLGRHLGTVMIGEASPTVWQRLSGASSYLPVYLGVASALGVVGSWLLARRVKRQTLGLEPREITGLAEHREAMLYGIAEGVVALDPQHRVTLVNDMGRRLLDLPEDCVGRNLAELGIEGRLLDVLAGARKESRDPKDEVVVRHGRVLVMNRMTVVKDGRPLGSVTTLRDRTELARLEREIGSFRGTSELLRAQTHEFANQLHTISGLIQIGEQEEVVRYIRALNQRRQSLDMSIGRRVRDTAVAALLMAKASQAAERKVALRLSDRTALDRLTPEDAADVATVVGNLVDNAIDAATSERGDGNGGGGSKVAGDMAAGRDGDEPWVEVELRQDNASVEIVVRDSGPGVAPDLAQEVFAHGFTTKAAREGERGIGLALTRLVCERRGGEIAVTNTPQGAMFSARMSVSHPADAVSEGATR</sequence>
<evidence type="ECO:0000256" key="5">
    <source>
        <dbReference type="ARBA" id="ARBA00022553"/>
    </source>
</evidence>
<dbReference type="SUPFAM" id="SSF55785">
    <property type="entry name" value="PYP-like sensor domain (PAS domain)"/>
    <property type="match status" value="1"/>
</dbReference>
<evidence type="ECO:0000256" key="9">
    <source>
        <dbReference type="ARBA" id="ARBA00022777"/>
    </source>
</evidence>
<comment type="subcellular location">
    <subcellularLocation>
        <location evidence="2">Cell membrane</location>
        <topology evidence="2">Multi-pass membrane protein</topology>
    </subcellularLocation>
</comment>
<accession>A0A0X3X633</accession>
<dbReference type="CDD" id="cd00130">
    <property type="entry name" value="PAS"/>
    <property type="match status" value="1"/>
</dbReference>
<gene>
    <name evidence="15" type="ORF">ADL28_09450</name>
</gene>
<dbReference type="Proteomes" id="UP000053413">
    <property type="component" value="Unassembled WGS sequence"/>
</dbReference>
<dbReference type="EC" id="2.7.13.3" evidence="3"/>
<dbReference type="Pfam" id="PF02518">
    <property type="entry name" value="HATPase_c"/>
    <property type="match status" value="1"/>
</dbReference>
<keyword evidence="5" id="KW-0597">Phosphoprotein</keyword>
<dbReference type="SMART" id="SM00091">
    <property type="entry name" value="PAS"/>
    <property type="match status" value="1"/>
</dbReference>
<dbReference type="SUPFAM" id="SSF55890">
    <property type="entry name" value="Sporulation response regulatory protein Spo0B"/>
    <property type="match status" value="1"/>
</dbReference>
<evidence type="ECO:0000256" key="1">
    <source>
        <dbReference type="ARBA" id="ARBA00000085"/>
    </source>
</evidence>
<dbReference type="Pfam" id="PF17203">
    <property type="entry name" value="sCache_3_2"/>
    <property type="match status" value="1"/>
</dbReference>
<dbReference type="InterPro" id="IPR003594">
    <property type="entry name" value="HATPase_dom"/>
</dbReference>
<dbReference type="InterPro" id="IPR033463">
    <property type="entry name" value="sCache_3"/>
</dbReference>
<dbReference type="AlphaFoldDB" id="A0A0X3X633"/>
<dbReference type="InterPro" id="IPR052162">
    <property type="entry name" value="Sensor_kinase/Photoreceptor"/>
</dbReference>
<dbReference type="InterPro" id="IPR029151">
    <property type="entry name" value="Sensor-like_sf"/>
</dbReference>
<dbReference type="Gene3D" id="3.30.450.20">
    <property type="entry name" value="PAS domain"/>
    <property type="match status" value="2"/>
</dbReference>
<evidence type="ECO:0000256" key="7">
    <source>
        <dbReference type="ARBA" id="ARBA00022692"/>
    </source>
</evidence>
<evidence type="ECO:0000256" key="8">
    <source>
        <dbReference type="ARBA" id="ARBA00022741"/>
    </source>
</evidence>
<dbReference type="InterPro" id="IPR036890">
    <property type="entry name" value="HATPase_C_sf"/>
</dbReference>
<organism evidence="15 16">
    <name type="scientific">Streptomyces violaceusniger</name>
    <dbReference type="NCBI Taxonomy" id="68280"/>
    <lineage>
        <taxon>Bacteria</taxon>
        <taxon>Bacillati</taxon>
        <taxon>Actinomycetota</taxon>
        <taxon>Actinomycetes</taxon>
        <taxon>Kitasatosporales</taxon>
        <taxon>Streptomycetaceae</taxon>
        <taxon>Streptomyces</taxon>
        <taxon>Streptomyces violaceusniger group</taxon>
    </lineage>
</organism>
<evidence type="ECO:0000256" key="10">
    <source>
        <dbReference type="ARBA" id="ARBA00022840"/>
    </source>
</evidence>
<dbReference type="PANTHER" id="PTHR43304:SF1">
    <property type="entry name" value="PAC DOMAIN-CONTAINING PROTEIN"/>
    <property type="match status" value="1"/>
</dbReference>
<evidence type="ECO:0000256" key="12">
    <source>
        <dbReference type="ARBA" id="ARBA00023012"/>
    </source>
</evidence>
<dbReference type="InterPro" id="IPR004358">
    <property type="entry name" value="Sig_transdc_His_kin-like_C"/>
</dbReference>
<keyword evidence="7" id="KW-0812">Transmembrane</keyword>
<dbReference type="Gene3D" id="3.30.565.10">
    <property type="entry name" value="Histidine kinase-like ATPase, C-terminal domain"/>
    <property type="match status" value="1"/>
</dbReference>
<dbReference type="GO" id="GO:0005886">
    <property type="term" value="C:plasma membrane"/>
    <property type="evidence" value="ECO:0007669"/>
    <property type="project" value="UniProtKB-SubCell"/>
</dbReference>
<feature type="domain" description="Histidine kinase" evidence="14">
    <location>
        <begin position="328"/>
        <end position="543"/>
    </location>
</feature>
<dbReference type="InterPro" id="IPR005467">
    <property type="entry name" value="His_kinase_dom"/>
</dbReference>
<dbReference type="PRINTS" id="PR00344">
    <property type="entry name" value="BCTRLSENSOR"/>
</dbReference>
<keyword evidence="10" id="KW-0067">ATP-binding</keyword>
<dbReference type="SUPFAM" id="SSF55874">
    <property type="entry name" value="ATPase domain of HSP90 chaperone/DNA topoisomerase II/histidine kinase"/>
    <property type="match status" value="1"/>
</dbReference>
<comment type="caution">
    <text evidence="15">The sequence shown here is derived from an EMBL/GenBank/DDBJ whole genome shotgun (WGS) entry which is preliminary data.</text>
</comment>
<dbReference type="PROSITE" id="PS50109">
    <property type="entry name" value="HIS_KIN"/>
    <property type="match status" value="1"/>
</dbReference>
<evidence type="ECO:0000313" key="16">
    <source>
        <dbReference type="Proteomes" id="UP000053413"/>
    </source>
</evidence>
<keyword evidence="11" id="KW-1133">Transmembrane helix</keyword>
<dbReference type="Gene3D" id="1.10.287.130">
    <property type="match status" value="1"/>
</dbReference>
<dbReference type="Pfam" id="PF14689">
    <property type="entry name" value="SPOB_a"/>
    <property type="match status" value="1"/>
</dbReference>
<dbReference type="InterPro" id="IPR035965">
    <property type="entry name" value="PAS-like_dom_sf"/>
</dbReference>
<dbReference type="GO" id="GO:0005524">
    <property type="term" value="F:ATP binding"/>
    <property type="evidence" value="ECO:0007669"/>
    <property type="project" value="UniProtKB-KW"/>
</dbReference>
<keyword evidence="9" id="KW-0418">Kinase</keyword>
<keyword evidence="4" id="KW-1003">Cell membrane</keyword>
<dbReference type="PANTHER" id="PTHR43304">
    <property type="entry name" value="PHYTOCHROME-LIKE PROTEIN CPH1"/>
    <property type="match status" value="1"/>
</dbReference>
<keyword evidence="6" id="KW-0808">Transferase</keyword>
<keyword evidence="13" id="KW-0472">Membrane</keyword>
<evidence type="ECO:0000256" key="6">
    <source>
        <dbReference type="ARBA" id="ARBA00022679"/>
    </source>
</evidence>
<dbReference type="EMBL" id="LLZJ01000095">
    <property type="protein sequence ID" value="KUL64455.1"/>
    <property type="molecule type" value="Genomic_DNA"/>
</dbReference>
<protein>
    <recommendedName>
        <fullName evidence="3">histidine kinase</fullName>
        <ecNumber evidence="3">2.7.13.3</ecNumber>
    </recommendedName>
</protein>
<evidence type="ECO:0000313" key="15">
    <source>
        <dbReference type="EMBL" id="KUL64455.1"/>
    </source>
</evidence>
<dbReference type="InterPro" id="IPR013767">
    <property type="entry name" value="PAS_fold"/>
</dbReference>
<evidence type="ECO:0000256" key="4">
    <source>
        <dbReference type="ARBA" id="ARBA00022475"/>
    </source>
</evidence>
<dbReference type="InterPro" id="IPR016120">
    <property type="entry name" value="Sig_transdc_His_kin_SpoOB"/>
</dbReference>
<reference evidence="16" key="1">
    <citation type="submission" date="2015-10" db="EMBL/GenBank/DDBJ databases">
        <authorList>
            <person name="Ju K.-S."/>
            <person name="Doroghazi J.R."/>
            <person name="Metcalf W.W."/>
        </authorList>
    </citation>
    <scope>NUCLEOTIDE SEQUENCE [LARGE SCALE GENOMIC DNA]</scope>
    <source>
        <strain evidence="16">NRRL F-8817</strain>
    </source>
</reference>
<dbReference type="InterPro" id="IPR039506">
    <property type="entry name" value="SPOB_a"/>
</dbReference>
<evidence type="ECO:0000256" key="3">
    <source>
        <dbReference type="ARBA" id="ARBA00012438"/>
    </source>
</evidence>
<evidence type="ECO:0000256" key="11">
    <source>
        <dbReference type="ARBA" id="ARBA00022989"/>
    </source>
</evidence>
<dbReference type="SMART" id="SM00387">
    <property type="entry name" value="HATPase_c"/>
    <property type="match status" value="1"/>
</dbReference>
<evidence type="ECO:0000259" key="14">
    <source>
        <dbReference type="PROSITE" id="PS50109"/>
    </source>
</evidence>
<evidence type="ECO:0000256" key="13">
    <source>
        <dbReference type="ARBA" id="ARBA00023136"/>
    </source>
</evidence>
<keyword evidence="8" id="KW-0547">Nucleotide-binding</keyword>
<dbReference type="GO" id="GO:0006355">
    <property type="term" value="P:regulation of DNA-templated transcription"/>
    <property type="evidence" value="ECO:0007669"/>
    <property type="project" value="InterPro"/>
</dbReference>
<name>A0A0X3X633_STRVO</name>
<dbReference type="InterPro" id="IPR000014">
    <property type="entry name" value="PAS"/>
</dbReference>
<keyword evidence="12" id="KW-0902">Two-component regulatory system</keyword>
<comment type="catalytic activity">
    <reaction evidence="1">
        <text>ATP + protein L-histidine = ADP + protein N-phospho-L-histidine.</text>
        <dbReference type="EC" id="2.7.13.3"/>
    </reaction>
</comment>
<proteinExistence type="predicted"/>
<dbReference type="GO" id="GO:0000155">
    <property type="term" value="F:phosphorelay sensor kinase activity"/>
    <property type="evidence" value="ECO:0007669"/>
    <property type="project" value="InterPro"/>
</dbReference>